<dbReference type="InterPro" id="IPR000073">
    <property type="entry name" value="AB_hydrolase_1"/>
</dbReference>
<feature type="domain" description="AB hydrolase-1" evidence="1">
    <location>
        <begin position="27"/>
        <end position="252"/>
    </location>
</feature>
<dbReference type="RefSeq" id="WP_098695247.1">
    <property type="nucleotide sequence ID" value="NZ_CP023778.1"/>
</dbReference>
<dbReference type="InterPro" id="IPR050228">
    <property type="entry name" value="Carboxylesterase_BioH"/>
</dbReference>
<organism evidence="2 3">
    <name type="scientific">Nocardia terpenica</name>
    <dbReference type="NCBI Taxonomy" id="455432"/>
    <lineage>
        <taxon>Bacteria</taxon>
        <taxon>Bacillati</taxon>
        <taxon>Actinomycetota</taxon>
        <taxon>Actinomycetes</taxon>
        <taxon>Mycobacteriales</taxon>
        <taxon>Nocardiaceae</taxon>
        <taxon>Nocardia</taxon>
    </lineage>
</organism>
<dbReference type="SUPFAM" id="SSF53474">
    <property type="entry name" value="alpha/beta-Hydrolases"/>
    <property type="match status" value="1"/>
</dbReference>
<evidence type="ECO:0000313" key="2">
    <source>
        <dbReference type="EMBL" id="ATL68146.1"/>
    </source>
</evidence>
<proteinExistence type="predicted"/>
<dbReference type="Proteomes" id="UP000221961">
    <property type="component" value="Chromosome"/>
</dbReference>
<dbReference type="AlphaFoldDB" id="A0A291RKN7"/>
<dbReference type="Gene3D" id="3.40.50.1820">
    <property type="entry name" value="alpha/beta hydrolase"/>
    <property type="match status" value="1"/>
</dbReference>
<dbReference type="PANTHER" id="PTHR43194">
    <property type="entry name" value="HYDROLASE ALPHA/BETA FOLD FAMILY"/>
    <property type="match status" value="1"/>
</dbReference>
<evidence type="ECO:0000313" key="3">
    <source>
        <dbReference type="Proteomes" id="UP000221961"/>
    </source>
</evidence>
<sequence length="258" mass="27992">MDTVTDSVVSPDGTRIVYHVQGRGVPLVIVHGSIATTDMYRGIADLLAPHYRVVLMERREYGPSGTGPRPCDFTRQAADLAAVLDAMGEPAFVFGHSFGGLVALHAMSDSPAVPRLALYEPSVALAGPVLARVQTKARELVAAGRQQDALVEFFTARADPPPPADQLRWVAEQFAFRVPGMMADLECITSMDTDLTRWSTLDTPILLLTGENTDPLSKQSIARIQQILPNARTTTLPGQAHHPENPRLVADALREFFG</sequence>
<gene>
    <name evidence="2" type="ORF">CRH09_20100</name>
</gene>
<dbReference type="GO" id="GO:0003824">
    <property type="term" value="F:catalytic activity"/>
    <property type="evidence" value="ECO:0007669"/>
    <property type="project" value="UniProtKB-ARBA"/>
</dbReference>
<dbReference type="GeneID" id="88359666"/>
<name>A0A291RKN7_9NOCA</name>
<dbReference type="Pfam" id="PF12697">
    <property type="entry name" value="Abhydrolase_6"/>
    <property type="match status" value="1"/>
</dbReference>
<dbReference type="PANTHER" id="PTHR43194:SF2">
    <property type="entry name" value="PEROXISOMAL MEMBRANE PROTEIN LPX1"/>
    <property type="match status" value="1"/>
</dbReference>
<reference evidence="2 3" key="1">
    <citation type="submission" date="2017-10" db="EMBL/GenBank/DDBJ databases">
        <title>Comparative genomics between pathogenic Norcardia.</title>
        <authorList>
            <person name="Zeng L."/>
        </authorList>
    </citation>
    <scope>NUCLEOTIDE SEQUENCE [LARGE SCALE GENOMIC DNA]</scope>
    <source>
        <strain evidence="2 3">NC_YFY_NT001</strain>
    </source>
</reference>
<protein>
    <recommendedName>
        <fullName evidence="1">AB hydrolase-1 domain-containing protein</fullName>
    </recommendedName>
</protein>
<dbReference type="InterPro" id="IPR029058">
    <property type="entry name" value="AB_hydrolase_fold"/>
</dbReference>
<dbReference type="EMBL" id="CP023778">
    <property type="protein sequence ID" value="ATL68146.1"/>
    <property type="molecule type" value="Genomic_DNA"/>
</dbReference>
<dbReference type="KEGG" id="ntp:CRH09_20100"/>
<accession>A0A291RKN7</accession>
<evidence type="ECO:0000259" key="1">
    <source>
        <dbReference type="Pfam" id="PF12697"/>
    </source>
</evidence>